<evidence type="ECO:0000313" key="2">
    <source>
        <dbReference type="Proteomes" id="UP001151760"/>
    </source>
</evidence>
<evidence type="ECO:0000313" key="1">
    <source>
        <dbReference type="EMBL" id="GJT75181.1"/>
    </source>
</evidence>
<protein>
    <submittedName>
        <fullName evidence="1">Uncharacterized protein</fullName>
    </submittedName>
</protein>
<dbReference type="EMBL" id="BQNB010018509">
    <property type="protein sequence ID" value="GJT75181.1"/>
    <property type="molecule type" value="Genomic_DNA"/>
</dbReference>
<comment type="caution">
    <text evidence="1">The sequence shown here is derived from an EMBL/GenBank/DDBJ whole genome shotgun (WGS) entry which is preliminary data.</text>
</comment>
<reference evidence="1" key="2">
    <citation type="submission" date="2022-01" db="EMBL/GenBank/DDBJ databases">
        <authorList>
            <person name="Yamashiro T."/>
            <person name="Shiraishi A."/>
            <person name="Satake H."/>
            <person name="Nakayama K."/>
        </authorList>
    </citation>
    <scope>NUCLEOTIDE SEQUENCE</scope>
</reference>
<dbReference type="Proteomes" id="UP001151760">
    <property type="component" value="Unassembled WGS sequence"/>
</dbReference>
<sequence>MADFNKRLESIATSQNIMMSKIQTATAKPLHNGQNFQFLSCDLKDSSCQLYHVDGLDSGGAVFGKSKDKNGDGNHACEVFDEMPKIKKPKQEGSVQGYYDEFSSFISGMGLDESCVVSLFIWGLKPEVEKGVSLFKPKTLSDAYCLANLQEANNSFRMNQSFLCLPKFNHSKGLAENGIEEIKEACKERDKSNPLECIEGFDDQLSEIIVGGYDTQEDIQGMEKFEENSVKESGNEDVVVESVKELVDGDNRLVYDKLLASNCDQEGFSKGMNEGKKVKVTEDIKTIDVLNSESMESTKDGQVCVDKLRRYGVGLLQVKYVLLLGLHECLNCSDRCLFSQEYVLTAKTMGGYIFESKEVFDPGGKLVCDLRGFSGKNAYNKQELEANGKSQLVALVTSYVLGKDLKTENGRDYTLKNQDKKDINKVKEIRKISNLSDGGMKNGANYKVLDVGEFMDGANGSETNHVFRNNIRSLGEVYERNILTVQEKRGIVSAYGSDVCRVAISSLNCDGKVYQKGSLKGSDKVTTLCAQVANQNSSCSYVSIRKNDIGDMEIVTTCMTAAIQVSDLNENFLLLRLKDVIEKGNNIERRTSDLDEKYLKMFCRDAKESGVSIVSLNFVIWKWLKKKIVSQIHCQVKNKDWKSDILKWPKKKKTCPSKCNFEHAKWKFDIWKWPNRKKSNVSRVFCWKEGMFSSYSSACSLGYTLDIHQLVHLITHLDIHQFVHLIIVMDDKLLTLGLNETDMTLFEQYLVQYEAGIFSTKEDDQGEPEIMMSEYLHTVNFKAEPYEGCWLYISTNKGVVVFIVGRMDEQR</sequence>
<organism evidence="1 2">
    <name type="scientific">Tanacetum coccineum</name>
    <dbReference type="NCBI Taxonomy" id="301880"/>
    <lineage>
        <taxon>Eukaryota</taxon>
        <taxon>Viridiplantae</taxon>
        <taxon>Streptophyta</taxon>
        <taxon>Embryophyta</taxon>
        <taxon>Tracheophyta</taxon>
        <taxon>Spermatophyta</taxon>
        <taxon>Magnoliopsida</taxon>
        <taxon>eudicotyledons</taxon>
        <taxon>Gunneridae</taxon>
        <taxon>Pentapetalae</taxon>
        <taxon>asterids</taxon>
        <taxon>campanulids</taxon>
        <taxon>Asterales</taxon>
        <taxon>Asteraceae</taxon>
        <taxon>Asteroideae</taxon>
        <taxon>Anthemideae</taxon>
        <taxon>Anthemidinae</taxon>
        <taxon>Tanacetum</taxon>
    </lineage>
</organism>
<gene>
    <name evidence="1" type="ORF">Tco_1041906</name>
</gene>
<proteinExistence type="predicted"/>
<name>A0ABQ5GHH6_9ASTR</name>
<reference evidence="1" key="1">
    <citation type="journal article" date="2022" name="Int. J. Mol. Sci.">
        <title>Draft Genome of Tanacetum Coccineum: Genomic Comparison of Closely Related Tanacetum-Family Plants.</title>
        <authorList>
            <person name="Yamashiro T."/>
            <person name="Shiraishi A."/>
            <person name="Nakayama K."/>
            <person name="Satake H."/>
        </authorList>
    </citation>
    <scope>NUCLEOTIDE SEQUENCE</scope>
</reference>
<accession>A0ABQ5GHH6</accession>
<keyword evidence="2" id="KW-1185">Reference proteome</keyword>